<dbReference type="EMBL" id="CASHSV030000615">
    <property type="protein sequence ID" value="CAJ2670474.1"/>
    <property type="molecule type" value="Genomic_DNA"/>
</dbReference>
<gene>
    <name evidence="1" type="ORF">MILVUS5_LOCUS34503</name>
</gene>
<name>A0ACB0LLT2_TRIPR</name>
<keyword evidence="2" id="KW-1185">Reference proteome</keyword>
<reference evidence="1" key="1">
    <citation type="submission" date="2023-10" db="EMBL/GenBank/DDBJ databases">
        <authorList>
            <person name="Rodriguez Cubillos JULIANA M."/>
            <person name="De Vega J."/>
        </authorList>
    </citation>
    <scope>NUCLEOTIDE SEQUENCE</scope>
</reference>
<accession>A0ACB0LLT2</accession>
<evidence type="ECO:0000313" key="2">
    <source>
        <dbReference type="Proteomes" id="UP001177021"/>
    </source>
</evidence>
<comment type="caution">
    <text evidence="1">The sequence shown here is derived from an EMBL/GenBank/DDBJ whole genome shotgun (WGS) entry which is preliminary data.</text>
</comment>
<protein>
    <submittedName>
        <fullName evidence="1">Uncharacterized protein</fullName>
    </submittedName>
</protein>
<sequence length="593" mass="68078">MEYVPRHPLLKSKEPNEDPAMEMQDLITMLETKQYAYWSKKYVYWHRKHENSDNVKDIFWTHQDAIRLLNEFHFVLVIGCTYKTNRFRLPLLEIVGVTSTELTFTVAFAFLDSERIDNFTWALQKLRGLFLSDDSISKVIVTDKDPVLMNAVEFVFPSSHNLLCRFHMSINVRPKCKTLVSPKEKNLYVLAAWSDLINSHDKVEYVQRLQHFEEVCADYPIFLEYVKNIWLIPHKEKIVSAWTDRVMHLGNTTTNRVRSIRGTWKSLMQDRSGDMCECWDAMHNMFVLQHTAIKASFGRTISVVQHNHNIPVYGKLRGFVSRKGLNRIVLEYGRVNSVDVDNSICGCKVRTIHGLPCACELAGYNRAGVAIPLSAVHIHWRRLSFGDEKEKDSNKVKEEDLVHEWNALLNLFQELDVAGKITLKSKVRVLAFLDTASMCQPLIIEVENPSTSGKSSSEEDLAHEWDALIKRFQELDIVGKITLKSKVRELVFPDTTSACQPPIMESECPSSSGEEPSIGPMSESVFEGRCHRVAEIHQTALDKRITEILEGTEIYKHIIEALCIVQDGSEEGESMEGLEHQRRKKPRTTQCLI</sequence>
<evidence type="ECO:0000313" key="1">
    <source>
        <dbReference type="EMBL" id="CAJ2670474.1"/>
    </source>
</evidence>
<proteinExistence type="predicted"/>
<dbReference type="Proteomes" id="UP001177021">
    <property type="component" value="Unassembled WGS sequence"/>
</dbReference>
<organism evidence="1 2">
    <name type="scientific">Trifolium pratense</name>
    <name type="common">Red clover</name>
    <dbReference type="NCBI Taxonomy" id="57577"/>
    <lineage>
        <taxon>Eukaryota</taxon>
        <taxon>Viridiplantae</taxon>
        <taxon>Streptophyta</taxon>
        <taxon>Embryophyta</taxon>
        <taxon>Tracheophyta</taxon>
        <taxon>Spermatophyta</taxon>
        <taxon>Magnoliopsida</taxon>
        <taxon>eudicotyledons</taxon>
        <taxon>Gunneridae</taxon>
        <taxon>Pentapetalae</taxon>
        <taxon>rosids</taxon>
        <taxon>fabids</taxon>
        <taxon>Fabales</taxon>
        <taxon>Fabaceae</taxon>
        <taxon>Papilionoideae</taxon>
        <taxon>50 kb inversion clade</taxon>
        <taxon>NPAAA clade</taxon>
        <taxon>Hologalegina</taxon>
        <taxon>IRL clade</taxon>
        <taxon>Trifolieae</taxon>
        <taxon>Trifolium</taxon>
    </lineage>
</organism>